<dbReference type="EMBL" id="KQ085894">
    <property type="protein sequence ID" value="KLO18522.1"/>
    <property type="molecule type" value="Genomic_DNA"/>
</dbReference>
<reference evidence="1 2" key="1">
    <citation type="submission" date="2015-04" db="EMBL/GenBank/DDBJ databases">
        <title>Complete genome sequence of Schizopora paradoxa KUC8140, a cosmopolitan wood degrader in East Asia.</title>
        <authorList>
            <consortium name="DOE Joint Genome Institute"/>
            <person name="Min B."/>
            <person name="Park H."/>
            <person name="Jang Y."/>
            <person name="Kim J.-J."/>
            <person name="Kim K.H."/>
            <person name="Pangilinan J."/>
            <person name="Lipzen A."/>
            <person name="Riley R."/>
            <person name="Grigoriev I.V."/>
            <person name="Spatafora J.W."/>
            <person name="Choi I.-G."/>
        </authorList>
    </citation>
    <scope>NUCLEOTIDE SEQUENCE [LARGE SCALE GENOMIC DNA]</scope>
    <source>
        <strain evidence="1 2">KUC8140</strain>
    </source>
</reference>
<gene>
    <name evidence="1" type="ORF">SCHPADRAFT_886225</name>
</gene>
<name>A0A0H2S3G6_9AGAM</name>
<sequence length="190" mass="21329">MACWNYCGLVKSTSLDRKLVAVVGKSRGAYSTQTRRKLGRNISCAVEREWFGEGDDADIRQYMNVEEFYILIKRGGLAEACAETSLPDDSILIVCLLTAAHTSCSSVGIVGLVSGRLKVRLGPVESQEKGYFEVRYRRRQVWYLGVQLKAMKECDMRFRHKFLVPKASSFTSMAELVDDPYCSRFAAGKS</sequence>
<keyword evidence="2" id="KW-1185">Reference proteome</keyword>
<dbReference type="AlphaFoldDB" id="A0A0H2S3G6"/>
<dbReference type="Proteomes" id="UP000053477">
    <property type="component" value="Unassembled WGS sequence"/>
</dbReference>
<protein>
    <submittedName>
        <fullName evidence="1">Uncharacterized protein</fullName>
    </submittedName>
</protein>
<evidence type="ECO:0000313" key="1">
    <source>
        <dbReference type="EMBL" id="KLO18522.1"/>
    </source>
</evidence>
<accession>A0A0H2S3G6</accession>
<organism evidence="1 2">
    <name type="scientific">Schizopora paradoxa</name>
    <dbReference type="NCBI Taxonomy" id="27342"/>
    <lineage>
        <taxon>Eukaryota</taxon>
        <taxon>Fungi</taxon>
        <taxon>Dikarya</taxon>
        <taxon>Basidiomycota</taxon>
        <taxon>Agaricomycotina</taxon>
        <taxon>Agaricomycetes</taxon>
        <taxon>Hymenochaetales</taxon>
        <taxon>Schizoporaceae</taxon>
        <taxon>Schizopora</taxon>
    </lineage>
</organism>
<dbReference type="InParanoid" id="A0A0H2S3G6"/>
<evidence type="ECO:0000313" key="2">
    <source>
        <dbReference type="Proteomes" id="UP000053477"/>
    </source>
</evidence>
<proteinExistence type="predicted"/>